<reference evidence="2 3" key="1">
    <citation type="submission" date="2021-04" db="EMBL/GenBank/DDBJ databases">
        <authorList>
            <person name="Bliznina A."/>
        </authorList>
    </citation>
    <scope>NUCLEOTIDE SEQUENCE [LARGE SCALE GENOMIC DNA]</scope>
</reference>
<gene>
    <name evidence="2" type="ORF">OKIOD_LOCUS9278</name>
</gene>
<proteinExistence type="predicted"/>
<protein>
    <submittedName>
        <fullName evidence="2">Oidioi.mRNA.OKI2018_I69.chr1.g513.t1.cds</fullName>
    </submittedName>
</protein>
<evidence type="ECO:0000313" key="3">
    <source>
        <dbReference type="Proteomes" id="UP001158576"/>
    </source>
</evidence>
<dbReference type="EMBL" id="OU015566">
    <property type="protein sequence ID" value="CAG5102889.1"/>
    <property type="molecule type" value="Genomic_DNA"/>
</dbReference>
<sequence>MGILKPRNYFQVIIVFCVIVGAYLVISNSGNSITSQVAAGRISLEKFSLDAGKIKKENKKENKQLNMLNLLKTYREYCSKSKLTKTLKNRASTLEGVSKGGVKFSTCVTAKSASTALTQMFLEITGFIKDPIGVKFNGGLKLIRHFTFI</sequence>
<evidence type="ECO:0000256" key="1">
    <source>
        <dbReference type="SAM" id="Phobius"/>
    </source>
</evidence>
<name>A0ABN7SK35_OIKDI</name>
<evidence type="ECO:0000313" key="2">
    <source>
        <dbReference type="EMBL" id="CAG5102889.1"/>
    </source>
</evidence>
<keyword evidence="1" id="KW-1133">Transmembrane helix</keyword>
<organism evidence="2 3">
    <name type="scientific">Oikopleura dioica</name>
    <name type="common">Tunicate</name>
    <dbReference type="NCBI Taxonomy" id="34765"/>
    <lineage>
        <taxon>Eukaryota</taxon>
        <taxon>Metazoa</taxon>
        <taxon>Chordata</taxon>
        <taxon>Tunicata</taxon>
        <taxon>Appendicularia</taxon>
        <taxon>Copelata</taxon>
        <taxon>Oikopleuridae</taxon>
        <taxon>Oikopleura</taxon>
    </lineage>
</organism>
<keyword evidence="1" id="KW-0472">Membrane</keyword>
<dbReference type="Proteomes" id="UP001158576">
    <property type="component" value="Chromosome 1"/>
</dbReference>
<keyword evidence="1" id="KW-0812">Transmembrane</keyword>
<keyword evidence="3" id="KW-1185">Reference proteome</keyword>
<accession>A0ABN7SK35</accession>
<feature type="transmembrane region" description="Helical" evidence="1">
    <location>
        <begin position="9"/>
        <end position="26"/>
    </location>
</feature>